<comment type="caution">
    <text evidence="3">The sequence shown here is derived from an EMBL/GenBank/DDBJ whole genome shotgun (WGS) entry which is preliminary data.</text>
</comment>
<proteinExistence type="predicted"/>
<feature type="domain" description="Putative regulatory protein FmdB zinc ribbon" evidence="2">
    <location>
        <begin position="1"/>
        <end position="41"/>
    </location>
</feature>
<reference evidence="3 4" key="1">
    <citation type="submission" date="2018-08" db="EMBL/GenBank/DDBJ databases">
        <title>Genome analysis of the thermophilic bacterium of the candidate phylum Aminicenantes from deep subsurface aquifer revealed its physiology and ecological role.</title>
        <authorList>
            <person name="Kadnikov V.V."/>
            <person name="Mardanov A.V."/>
            <person name="Beletsky A.V."/>
            <person name="Karnachuk O.V."/>
            <person name="Ravin N.V."/>
        </authorList>
    </citation>
    <scope>NUCLEOTIDE SEQUENCE [LARGE SCALE GENOMIC DNA]</scope>
    <source>
        <strain evidence="3">BY38</strain>
    </source>
</reference>
<evidence type="ECO:0000313" key="4">
    <source>
        <dbReference type="Proteomes" id="UP000257323"/>
    </source>
</evidence>
<feature type="compositionally biased region" description="Basic and acidic residues" evidence="1">
    <location>
        <begin position="75"/>
        <end position="96"/>
    </location>
</feature>
<dbReference type="EMBL" id="QUAH01000001">
    <property type="protein sequence ID" value="RFT16863.1"/>
    <property type="molecule type" value="Genomic_DNA"/>
</dbReference>
<protein>
    <recommendedName>
        <fullName evidence="2">Putative regulatory protein FmdB zinc ribbon domain-containing protein</fullName>
    </recommendedName>
</protein>
<feature type="region of interest" description="Disordered" evidence="1">
    <location>
        <begin position="58"/>
        <end position="96"/>
    </location>
</feature>
<sequence>MPLYEYQCQQCHKRFEVLQKLNARPLDICPECGGSLCRLVSSPAIQFKGSGWYITDYAHKNSPAGGNGQNGQQKTGREKKPAEKPADRASEKTPEK</sequence>
<dbReference type="PANTHER" id="PTHR34404">
    <property type="entry name" value="REGULATORY PROTEIN, FMDB FAMILY"/>
    <property type="match status" value="1"/>
</dbReference>
<evidence type="ECO:0000256" key="1">
    <source>
        <dbReference type="SAM" id="MobiDB-lite"/>
    </source>
</evidence>
<dbReference type="PANTHER" id="PTHR34404:SF2">
    <property type="entry name" value="CONSERVED SERINE RICH PROTEIN"/>
    <property type="match status" value="1"/>
</dbReference>
<dbReference type="Proteomes" id="UP000257323">
    <property type="component" value="Unassembled WGS sequence"/>
</dbReference>
<evidence type="ECO:0000313" key="3">
    <source>
        <dbReference type="EMBL" id="RFT16863.1"/>
    </source>
</evidence>
<organism evidence="3 4">
    <name type="scientific">Candidatus Saccharicenans subterraneus</name>
    <dbReference type="NCBI Taxonomy" id="2508984"/>
    <lineage>
        <taxon>Bacteria</taxon>
        <taxon>Candidatus Aminicenantota</taxon>
        <taxon>Candidatus Aminicenantia</taxon>
        <taxon>Candidatus Aminicenantales</taxon>
        <taxon>Candidatus Saccharicenantaceae</taxon>
        <taxon>Candidatus Saccharicenans</taxon>
    </lineage>
</organism>
<dbReference type="Pfam" id="PF09723">
    <property type="entry name" value="Zn_ribbon_8"/>
    <property type="match status" value="1"/>
</dbReference>
<dbReference type="SMART" id="SM00834">
    <property type="entry name" value="CxxC_CXXC_SSSS"/>
    <property type="match status" value="1"/>
</dbReference>
<dbReference type="InterPro" id="IPR013429">
    <property type="entry name" value="Regulatory_FmdB_Zinc_ribbon"/>
</dbReference>
<dbReference type="NCBIfam" id="TIGR02605">
    <property type="entry name" value="CxxC_CxxC_SSSS"/>
    <property type="match status" value="1"/>
</dbReference>
<evidence type="ECO:0000259" key="2">
    <source>
        <dbReference type="SMART" id="SM00834"/>
    </source>
</evidence>
<gene>
    <name evidence="3" type="ORF">OP8BY_0805</name>
</gene>
<dbReference type="AlphaFoldDB" id="A0A3E2BQ10"/>
<name>A0A3E2BQ10_9BACT</name>
<accession>A0A3E2BQ10</accession>